<dbReference type="Pfam" id="PF07690">
    <property type="entry name" value="MFS_1"/>
    <property type="match status" value="1"/>
</dbReference>
<reference evidence="9 10" key="1">
    <citation type="submission" date="2017-09" db="EMBL/GenBank/DDBJ databases">
        <title>Depth-based differentiation of microbial function through sediment-hosted aquifers and enrichment of novel symbionts in the deep terrestrial subsurface.</title>
        <authorList>
            <person name="Probst A.J."/>
            <person name="Ladd B."/>
            <person name="Jarett J.K."/>
            <person name="Geller-Mcgrath D.E."/>
            <person name="Sieber C.M."/>
            <person name="Emerson J.B."/>
            <person name="Anantharaman K."/>
            <person name="Thomas B.C."/>
            <person name="Malmstrom R."/>
            <person name="Stieglmeier M."/>
            <person name="Klingl A."/>
            <person name="Woyke T."/>
            <person name="Ryan C.M."/>
            <person name="Banfield J.F."/>
        </authorList>
    </citation>
    <scope>NUCLEOTIDE SEQUENCE [LARGE SCALE GENOMIC DNA]</scope>
    <source>
        <strain evidence="9">CG08_land_8_20_14_0_20_40_16</strain>
    </source>
</reference>
<dbReference type="GO" id="GO:0005886">
    <property type="term" value="C:plasma membrane"/>
    <property type="evidence" value="ECO:0007669"/>
    <property type="project" value="UniProtKB-SubCell"/>
</dbReference>
<evidence type="ECO:0000313" key="10">
    <source>
        <dbReference type="Proteomes" id="UP000231542"/>
    </source>
</evidence>
<feature type="transmembrane region" description="Helical" evidence="7">
    <location>
        <begin position="405"/>
        <end position="423"/>
    </location>
</feature>
<dbReference type="AlphaFoldDB" id="A0A2H0YXV0"/>
<keyword evidence="2" id="KW-0813">Transport</keyword>
<feature type="transmembrane region" description="Helical" evidence="7">
    <location>
        <begin position="298"/>
        <end position="319"/>
    </location>
</feature>
<evidence type="ECO:0000256" key="7">
    <source>
        <dbReference type="SAM" id="Phobius"/>
    </source>
</evidence>
<dbReference type="EMBL" id="PEXU01000035">
    <property type="protein sequence ID" value="PIS42563.1"/>
    <property type="molecule type" value="Genomic_DNA"/>
</dbReference>
<feature type="transmembrane region" description="Helical" evidence="7">
    <location>
        <begin position="20"/>
        <end position="43"/>
    </location>
</feature>
<comment type="subcellular location">
    <subcellularLocation>
        <location evidence="1">Cell membrane</location>
        <topology evidence="1">Multi-pass membrane protein</topology>
    </subcellularLocation>
</comment>
<feature type="transmembrane region" description="Helical" evidence="7">
    <location>
        <begin position="267"/>
        <end position="286"/>
    </location>
</feature>
<feature type="transmembrane region" description="Helical" evidence="7">
    <location>
        <begin position="82"/>
        <end position="101"/>
    </location>
</feature>
<evidence type="ECO:0000256" key="2">
    <source>
        <dbReference type="ARBA" id="ARBA00022448"/>
    </source>
</evidence>
<evidence type="ECO:0000256" key="5">
    <source>
        <dbReference type="ARBA" id="ARBA00022989"/>
    </source>
</evidence>
<organism evidence="9 10">
    <name type="scientific">Candidatus Kerfeldbacteria bacterium CG08_land_8_20_14_0_20_40_16</name>
    <dbReference type="NCBI Taxonomy" id="2014244"/>
    <lineage>
        <taxon>Bacteria</taxon>
        <taxon>Candidatus Kerfeldiibacteriota</taxon>
    </lineage>
</organism>
<evidence type="ECO:0000313" key="9">
    <source>
        <dbReference type="EMBL" id="PIS42563.1"/>
    </source>
</evidence>
<feature type="transmembrane region" description="Helical" evidence="7">
    <location>
        <begin position="171"/>
        <end position="189"/>
    </location>
</feature>
<dbReference type="PANTHER" id="PTHR43266:SF2">
    <property type="entry name" value="MAJOR FACILITATOR SUPERFAMILY (MFS) PROFILE DOMAIN-CONTAINING PROTEIN"/>
    <property type="match status" value="1"/>
</dbReference>
<dbReference type="GO" id="GO:0022857">
    <property type="term" value="F:transmembrane transporter activity"/>
    <property type="evidence" value="ECO:0007669"/>
    <property type="project" value="InterPro"/>
</dbReference>
<feature type="transmembrane region" description="Helical" evidence="7">
    <location>
        <begin position="228"/>
        <end position="252"/>
    </location>
</feature>
<dbReference type="Gene3D" id="1.20.1250.20">
    <property type="entry name" value="MFS general substrate transporter like domains"/>
    <property type="match status" value="1"/>
</dbReference>
<evidence type="ECO:0000256" key="6">
    <source>
        <dbReference type="ARBA" id="ARBA00023136"/>
    </source>
</evidence>
<dbReference type="CDD" id="cd06173">
    <property type="entry name" value="MFS_MefA_like"/>
    <property type="match status" value="1"/>
</dbReference>
<dbReference type="PROSITE" id="PS50850">
    <property type="entry name" value="MFS"/>
    <property type="match status" value="1"/>
</dbReference>
<dbReference type="InterPro" id="IPR011701">
    <property type="entry name" value="MFS"/>
</dbReference>
<dbReference type="InterPro" id="IPR020846">
    <property type="entry name" value="MFS_dom"/>
</dbReference>
<dbReference type="PANTHER" id="PTHR43266">
    <property type="entry name" value="MACROLIDE-EFFLUX PROTEIN"/>
    <property type="match status" value="1"/>
</dbReference>
<evidence type="ECO:0000256" key="4">
    <source>
        <dbReference type="ARBA" id="ARBA00022692"/>
    </source>
</evidence>
<protein>
    <recommendedName>
        <fullName evidence="8">Major facilitator superfamily (MFS) profile domain-containing protein</fullName>
    </recommendedName>
</protein>
<evidence type="ECO:0000259" key="8">
    <source>
        <dbReference type="PROSITE" id="PS50850"/>
    </source>
</evidence>
<dbReference type="Proteomes" id="UP000231542">
    <property type="component" value="Unassembled WGS sequence"/>
</dbReference>
<accession>A0A2H0YXV0</accession>
<feature type="transmembrane region" description="Helical" evidence="7">
    <location>
        <begin position="49"/>
        <end position="70"/>
    </location>
</feature>
<evidence type="ECO:0000256" key="3">
    <source>
        <dbReference type="ARBA" id="ARBA00022475"/>
    </source>
</evidence>
<keyword evidence="5 7" id="KW-1133">Transmembrane helix</keyword>
<feature type="domain" description="Major facilitator superfamily (MFS) profile" evidence="8">
    <location>
        <begin position="1"/>
        <end position="428"/>
    </location>
</feature>
<evidence type="ECO:0000256" key="1">
    <source>
        <dbReference type="ARBA" id="ARBA00004651"/>
    </source>
</evidence>
<name>A0A2H0YXV0_9BACT</name>
<keyword evidence="3" id="KW-1003">Cell membrane</keyword>
<keyword evidence="4 7" id="KW-0812">Transmembrane</keyword>
<keyword evidence="6 7" id="KW-0472">Membrane</keyword>
<feature type="transmembrane region" description="Helical" evidence="7">
    <location>
        <begin position="331"/>
        <end position="357"/>
    </location>
</feature>
<feature type="transmembrane region" description="Helical" evidence="7">
    <location>
        <begin position="107"/>
        <end position="126"/>
    </location>
</feature>
<dbReference type="SUPFAM" id="SSF103473">
    <property type="entry name" value="MFS general substrate transporter"/>
    <property type="match status" value="1"/>
</dbReference>
<dbReference type="InterPro" id="IPR036259">
    <property type="entry name" value="MFS_trans_sf"/>
</dbReference>
<feature type="transmembrane region" description="Helical" evidence="7">
    <location>
        <begin position="378"/>
        <end position="399"/>
    </location>
</feature>
<comment type="caution">
    <text evidence="9">The sequence shown here is derived from an EMBL/GenBank/DDBJ whole genome shotgun (WGS) entry which is preliminary data.</text>
</comment>
<proteinExistence type="predicted"/>
<gene>
    <name evidence="9" type="ORF">COT24_02905</name>
</gene>
<feature type="transmembrane region" description="Helical" evidence="7">
    <location>
        <begin position="138"/>
        <end position="159"/>
    </location>
</feature>
<sequence length="433" mass="48694">MLKITKGNFAILENRNFLKLWFSQVLSQPASSMLNFILVIKIFEISSSNFIVSLLVALVSVPPILFSSTAGVLADSFNRKQILVISNLLRAVIVVGLIFFGESYYSILILAFLVSLVSVFFSPAETASIPTLTKNENLFAANSLFLFTLYTSFLIGYSLGGPLLYWMGKDVYYVLIVCYLLATIMDTLLPPLNYHLQEKREQLGRNLKNSFNKIWNKIREGVEYIKHYPLLLVTILQITFVFSAERAIIALVPDFATNILNFNTSQIGYFLIAPVGLGALMGALIANRLKRKFSRRKIISIGILIDAITLTLLPLYSVFEKYAINFAYASYFYWLLIFYIAILAFFSGLADVAIIVSAQTMLQEATHNEKRGRVFGNLTMLMNLVGLPLVLLVGYLATYISVSKIIFVIGLATILVAFLSIWMNRKRLDPIHN</sequence>